<dbReference type="GO" id="GO:0005524">
    <property type="term" value="F:ATP binding"/>
    <property type="evidence" value="ECO:0007669"/>
    <property type="project" value="UniProtKB-UniRule"/>
</dbReference>
<evidence type="ECO:0000256" key="7">
    <source>
        <dbReference type="ARBA" id="ARBA00022840"/>
    </source>
</evidence>
<dbReference type="InterPro" id="IPR000719">
    <property type="entry name" value="Prot_kinase_dom"/>
</dbReference>
<dbReference type="Gene3D" id="1.10.510.10">
    <property type="entry name" value="Transferase(Phosphotransferase) domain 1"/>
    <property type="match status" value="2"/>
</dbReference>
<dbReference type="FunFam" id="3.30.200.20:FF:000039">
    <property type="entry name" value="receptor-like protein kinase FERONIA"/>
    <property type="match status" value="1"/>
</dbReference>
<dbReference type="InterPro" id="IPR008271">
    <property type="entry name" value="Ser/Thr_kinase_AS"/>
</dbReference>
<keyword evidence="2" id="KW-1003">Cell membrane</keyword>
<keyword evidence="7 8" id="KW-0067">ATP-binding</keyword>
<evidence type="ECO:0000256" key="5">
    <source>
        <dbReference type="ARBA" id="ARBA00022741"/>
    </source>
</evidence>
<evidence type="ECO:0000259" key="9">
    <source>
        <dbReference type="PROSITE" id="PS50011"/>
    </source>
</evidence>
<feature type="domain" description="Protein kinase" evidence="9">
    <location>
        <begin position="36"/>
        <end position="314"/>
    </location>
</feature>
<comment type="subcellular location">
    <subcellularLocation>
        <location evidence="1">Cell membrane</location>
    </subcellularLocation>
</comment>
<comment type="caution">
    <text evidence="10">The sequence shown here is derived from an EMBL/GenBank/DDBJ whole genome shotgun (WGS) entry which is preliminary data.</text>
</comment>
<dbReference type="PROSITE" id="PS00108">
    <property type="entry name" value="PROTEIN_KINASE_ST"/>
    <property type="match status" value="1"/>
</dbReference>
<evidence type="ECO:0000256" key="2">
    <source>
        <dbReference type="ARBA" id="ARBA00022475"/>
    </source>
</evidence>
<dbReference type="PANTHER" id="PTHR45621">
    <property type="entry name" value="OS01G0588500 PROTEIN-RELATED"/>
    <property type="match status" value="1"/>
</dbReference>
<protein>
    <recommendedName>
        <fullName evidence="9">Protein kinase domain-containing protein</fullName>
    </recommendedName>
</protein>
<dbReference type="CDD" id="cd14066">
    <property type="entry name" value="STKc_IRAK"/>
    <property type="match status" value="1"/>
</dbReference>
<accession>A0A9R1X7I5</accession>
<name>A0A9R1X7I5_LACSA</name>
<evidence type="ECO:0000256" key="8">
    <source>
        <dbReference type="PROSITE-ProRule" id="PRU10141"/>
    </source>
</evidence>
<gene>
    <name evidence="10" type="ORF">LSAT_V11C700367010</name>
</gene>
<dbReference type="OrthoDB" id="1546260at2759"/>
<dbReference type="FunFam" id="1.10.510.10:FF:000084">
    <property type="entry name" value="Wall-associated receptor kinase 2"/>
    <property type="match status" value="1"/>
</dbReference>
<reference evidence="10 11" key="1">
    <citation type="journal article" date="2017" name="Nat. Commun.">
        <title>Genome assembly with in vitro proximity ligation data and whole-genome triplication in lettuce.</title>
        <authorList>
            <person name="Reyes-Chin-Wo S."/>
            <person name="Wang Z."/>
            <person name="Yang X."/>
            <person name="Kozik A."/>
            <person name="Arikit S."/>
            <person name="Song C."/>
            <person name="Xia L."/>
            <person name="Froenicke L."/>
            <person name="Lavelle D.O."/>
            <person name="Truco M.J."/>
            <person name="Xia R."/>
            <person name="Zhu S."/>
            <person name="Xu C."/>
            <person name="Xu H."/>
            <person name="Xu X."/>
            <person name="Cox K."/>
            <person name="Korf I."/>
            <person name="Meyers B.C."/>
            <person name="Michelmore R.W."/>
        </authorList>
    </citation>
    <scope>NUCLEOTIDE SEQUENCE [LARGE SCALE GENOMIC DNA]</scope>
    <source>
        <strain evidence="11">cv. Salinas</strain>
        <tissue evidence="10">Seedlings</tissue>
    </source>
</reference>
<evidence type="ECO:0000256" key="6">
    <source>
        <dbReference type="ARBA" id="ARBA00022777"/>
    </source>
</evidence>
<sequence length="679" mass="76838">MMLSARIDDTGSSFVLPEHICQRFTLSEIQSATHNFDEASVIGRGGFGNVYKCSSKIGSIREVAVKRLHSLSNQGAQEFEAEIKLLSKLRHANLVSLIGYCNEGNEMVLVYDFMPNGTLEDHLRKADSVLSWLQRLKICIGAGRGLDYLHTGTSTQHGVIHRDVKTSNILLDANFAAKVSDFGLAKVGPIDQIRTHVSTCVKGTFGYMDPCYFYTGKLTRKSDVYAFGVVLFEVLSGRQAVDSTLDEEQWSLAAWAQDQIKEGNLSKIIDSRLMGQISKKCLKEFANIAGHCLHSHPKQRPTMAEVVIKLESILSQERERTNFAVDEGRFIYKLRSFFTGKVDVMSDGVVESIYLMPDNTVGSESDFRALRIQLAKNQRLKHFTYAELVSATSDFKHKEHSHTLNEPIYKVWVDETTYAPTECGVGLEIYVRKKKIDAAKPELDFEEFNHPNLIKLLGYCWHWQEFYCFYELIHGASLDKYLFGDPGTMSLSWVARLKIAVGAAQGLAFLHLRKLAAYTQFKTNCILVDTDFNARLSDYEVENLFATPEWHFYQEYRIDGIRRCEPEDGPGVKSEIYAFGVVLLEILTGMKADDVQRPLTTQNLVKWATPLLVNEVKLRTIMDPQLQRNGYTPKGAFKLAKLVSKCLQKKLDDRPSMEEIVQALCRCYEEEIKLVCAPT</sequence>
<keyword evidence="5 8" id="KW-0547">Nucleotide-binding</keyword>
<dbReference type="PROSITE" id="PS50011">
    <property type="entry name" value="PROTEIN_KINASE_DOM"/>
    <property type="match status" value="2"/>
</dbReference>
<dbReference type="GO" id="GO:0005886">
    <property type="term" value="C:plasma membrane"/>
    <property type="evidence" value="ECO:0007669"/>
    <property type="project" value="UniProtKB-SubCell"/>
</dbReference>
<feature type="binding site" evidence="8">
    <location>
        <position position="66"/>
    </location>
    <ligand>
        <name>ATP</name>
        <dbReference type="ChEBI" id="CHEBI:30616"/>
    </ligand>
</feature>
<evidence type="ECO:0000313" key="10">
    <source>
        <dbReference type="EMBL" id="KAJ0198602.1"/>
    </source>
</evidence>
<evidence type="ECO:0000256" key="1">
    <source>
        <dbReference type="ARBA" id="ARBA00004236"/>
    </source>
</evidence>
<keyword evidence="2" id="KW-0472">Membrane</keyword>
<dbReference type="Gene3D" id="3.30.200.20">
    <property type="entry name" value="Phosphorylase Kinase, domain 1"/>
    <property type="match status" value="2"/>
</dbReference>
<keyword evidence="11" id="KW-1185">Reference proteome</keyword>
<evidence type="ECO:0000256" key="3">
    <source>
        <dbReference type="ARBA" id="ARBA00022527"/>
    </source>
</evidence>
<dbReference type="InterPro" id="IPR050823">
    <property type="entry name" value="Plant_Ser_Thr_Prot_Kinase"/>
</dbReference>
<dbReference type="Pfam" id="PF07714">
    <property type="entry name" value="PK_Tyr_Ser-Thr"/>
    <property type="match status" value="2"/>
</dbReference>
<dbReference type="SUPFAM" id="SSF56112">
    <property type="entry name" value="Protein kinase-like (PK-like)"/>
    <property type="match status" value="2"/>
</dbReference>
<proteinExistence type="predicted"/>
<keyword evidence="6" id="KW-0418">Kinase</keyword>
<keyword evidence="4" id="KW-0808">Transferase</keyword>
<dbReference type="InterPro" id="IPR011009">
    <property type="entry name" value="Kinase-like_dom_sf"/>
</dbReference>
<dbReference type="SMART" id="SM00220">
    <property type="entry name" value="S_TKc"/>
    <property type="match status" value="1"/>
</dbReference>
<dbReference type="AlphaFoldDB" id="A0A9R1X7I5"/>
<dbReference type="PROSITE" id="PS00107">
    <property type="entry name" value="PROTEIN_KINASE_ATP"/>
    <property type="match status" value="1"/>
</dbReference>
<dbReference type="Proteomes" id="UP000235145">
    <property type="component" value="Unassembled WGS sequence"/>
</dbReference>
<dbReference type="EMBL" id="NBSK02000007">
    <property type="protein sequence ID" value="KAJ0198602.1"/>
    <property type="molecule type" value="Genomic_DNA"/>
</dbReference>
<keyword evidence="3" id="KW-0723">Serine/threonine-protein kinase</keyword>
<dbReference type="GO" id="GO:0004674">
    <property type="term" value="F:protein serine/threonine kinase activity"/>
    <property type="evidence" value="ECO:0007669"/>
    <property type="project" value="UniProtKB-KW"/>
</dbReference>
<dbReference type="InterPro" id="IPR017441">
    <property type="entry name" value="Protein_kinase_ATP_BS"/>
</dbReference>
<evidence type="ECO:0000313" key="11">
    <source>
        <dbReference type="Proteomes" id="UP000235145"/>
    </source>
</evidence>
<feature type="domain" description="Protein kinase" evidence="9">
    <location>
        <begin position="339"/>
        <end position="672"/>
    </location>
</feature>
<organism evidence="10 11">
    <name type="scientific">Lactuca sativa</name>
    <name type="common">Garden lettuce</name>
    <dbReference type="NCBI Taxonomy" id="4236"/>
    <lineage>
        <taxon>Eukaryota</taxon>
        <taxon>Viridiplantae</taxon>
        <taxon>Streptophyta</taxon>
        <taxon>Embryophyta</taxon>
        <taxon>Tracheophyta</taxon>
        <taxon>Spermatophyta</taxon>
        <taxon>Magnoliopsida</taxon>
        <taxon>eudicotyledons</taxon>
        <taxon>Gunneridae</taxon>
        <taxon>Pentapetalae</taxon>
        <taxon>asterids</taxon>
        <taxon>campanulids</taxon>
        <taxon>Asterales</taxon>
        <taxon>Asteraceae</taxon>
        <taxon>Cichorioideae</taxon>
        <taxon>Cichorieae</taxon>
        <taxon>Lactucinae</taxon>
        <taxon>Lactuca</taxon>
    </lineage>
</organism>
<dbReference type="InterPro" id="IPR001245">
    <property type="entry name" value="Ser-Thr/Tyr_kinase_cat_dom"/>
</dbReference>
<evidence type="ECO:0000256" key="4">
    <source>
        <dbReference type="ARBA" id="ARBA00022679"/>
    </source>
</evidence>